<sequence length="421" mass="45356">MVAVGKAEELGRAVLSAADLVTVVLILLSGLARGVWSSSFAWKCFDAFVHLPVGGASTTVSIATLVAVTVERVAIIRTPFLSRTLCTASVAHKTCLLVLLGSVVFNVPYCFTFTVAPGHLAYSDFASSRYYTVHNWVRLVVLGLVPAVTLLLGNLLLLHALWCPRRDSLPPRPLVSCTDQRRLSWVLVGMICSFLVGEFPTHVASRASATSLLFPGQPQYLYTQGFRSELQIGSSTQVSGGAVTLSGVGFRSGVQIRASDQGCRIFKLVVITLMSIHYSCNFSLCTQQALPRSWPARISLTSAGRCVSWATPPVSRVTPLQRDSREPPPSPPPSLGVGTTAVNITYTTATTSFAHYHLQDDDRKPSPQPPSSEITTTTTTNITTTPSTPKTQQSQILASPTTTTNLRTTTNKPLIADMHEL</sequence>
<gene>
    <name evidence="8" type="ORF">Hamer_G024781</name>
</gene>
<dbReference type="GO" id="GO:0016020">
    <property type="term" value="C:membrane"/>
    <property type="evidence" value="ECO:0007669"/>
    <property type="project" value="UniProtKB-SubCell"/>
</dbReference>
<protein>
    <submittedName>
        <fullName evidence="8">Putative G-protein coupled receptor-like</fullName>
    </submittedName>
</protein>
<feature type="transmembrane region" description="Helical" evidence="6">
    <location>
        <begin position="12"/>
        <end position="36"/>
    </location>
</feature>
<keyword evidence="3 6" id="KW-1133">Transmembrane helix</keyword>
<feature type="transmembrane region" description="Helical" evidence="6">
    <location>
        <begin position="56"/>
        <end position="75"/>
    </location>
</feature>
<proteinExistence type="predicted"/>
<dbReference type="PANTHER" id="PTHR46641">
    <property type="entry name" value="FMRFAMIDE RECEPTOR-RELATED"/>
    <property type="match status" value="1"/>
</dbReference>
<dbReference type="PANTHER" id="PTHR46641:SF25">
    <property type="entry name" value="CNMAMIDE RECEPTOR-RELATED"/>
    <property type="match status" value="1"/>
</dbReference>
<dbReference type="AlphaFoldDB" id="A0A8J5N6U2"/>
<keyword evidence="8" id="KW-0675">Receptor</keyword>
<accession>A0A8J5N6U2</accession>
<comment type="caution">
    <text evidence="8">The sequence shown here is derived from an EMBL/GenBank/DDBJ whole genome shotgun (WGS) entry which is preliminary data.</text>
</comment>
<evidence type="ECO:0000259" key="7">
    <source>
        <dbReference type="PROSITE" id="PS50262"/>
    </source>
</evidence>
<dbReference type="InterPro" id="IPR017452">
    <property type="entry name" value="GPCR_Rhodpsn_7TM"/>
</dbReference>
<feature type="domain" description="G-protein coupled receptors family 1 profile" evidence="7">
    <location>
        <begin position="1"/>
        <end position="203"/>
    </location>
</feature>
<dbReference type="InterPro" id="IPR052954">
    <property type="entry name" value="GPCR-Ligand_Int"/>
</dbReference>
<evidence type="ECO:0000256" key="2">
    <source>
        <dbReference type="ARBA" id="ARBA00022692"/>
    </source>
</evidence>
<feature type="transmembrane region" description="Helical" evidence="6">
    <location>
        <begin position="183"/>
        <end position="203"/>
    </location>
</feature>
<evidence type="ECO:0000256" key="1">
    <source>
        <dbReference type="ARBA" id="ARBA00004370"/>
    </source>
</evidence>
<evidence type="ECO:0000256" key="4">
    <source>
        <dbReference type="ARBA" id="ARBA00023136"/>
    </source>
</evidence>
<evidence type="ECO:0000256" key="5">
    <source>
        <dbReference type="SAM" id="MobiDB-lite"/>
    </source>
</evidence>
<dbReference type="PROSITE" id="PS50262">
    <property type="entry name" value="G_PROTEIN_RECEP_F1_2"/>
    <property type="match status" value="1"/>
</dbReference>
<keyword evidence="2 6" id="KW-0812">Transmembrane</keyword>
<comment type="subcellular location">
    <subcellularLocation>
        <location evidence="1">Membrane</location>
    </subcellularLocation>
</comment>
<keyword evidence="9" id="KW-1185">Reference proteome</keyword>
<evidence type="ECO:0000256" key="6">
    <source>
        <dbReference type="SAM" id="Phobius"/>
    </source>
</evidence>
<feature type="region of interest" description="Disordered" evidence="5">
    <location>
        <begin position="316"/>
        <end position="339"/>
    </location>
</feature>
<feature type="transmembrane region" description="Helical" evidence="6">
    <location>
        <begin position="96"/>
        <end position="116"/>
    </location>
</feature>
<feature type="region of interest" description="Disordered" evidence="5">
    <location>
        <begin position="358"/>
        <end position="421"/>
    </location>
</feature>
<dbReference type="Gene3D" id="1.20.1070.10">
    <property type="entry name" value="Rhodopsin 7-helix transmembrane proteins"/>
    <property type="match status" value="1"/>
</dbReference>
<evidence type="ECO:0000313" key="8">
    <source>
        <dbReference type="EMBL" id="KAG7174710.1"/>
    </source>
</evidence>
<feature type="transmembrane region" description="Helical" evidence="6">
    <location>
        <begin position="136"/>
        <end position="162"/>
    </location>
</feature>
<name>A0A8J5N6U2_HOMAM</name>
<dbReference type="SUPFAM" id="SSF81321">
    <property type="entry name" value="Family A G protein-coupled receptor-like"/>
    <property type="match status" value="1"/>
</dbReference>
<feature type="compositionally biased region" description="Low complexity" evidence="5">
    <location>
        <begin position="371"/>
        <end position="411"/>
    </location>
</feature>
<dbReference type="Proteomes" id="UP000747542">
    <property type="component" value="Unassembled WGS sequence"/>
</dbReference>
<evidence type="ECO:0000313" key="9">
    <source>
        <dbReference type="Proteomes" id="UP000747542"/>
    </source>
</evidence>
<dbReference type="EMBL" id="JAHLQT010007296">
    <property type="protein sequence ID" value="KAG7174710.1"/>
    <property type="molecule type" value="Genomic_DNA"/>
</dbReference>
<evidence type="ECO:0000256" key="3">
    <source>
        <dbReference type="ARBA" id="ARBA00022989"/>
    </source>
</evidence>
<organism evidence="8 9">
    <name type="scientific">Homarus americanus</name>
    <name type="common">American lobster</name>
    <dbReference type="NCBI Taxonomy" id="6706"/>
    <lineage>
        <taxon>Eukaryota</taxon>
        <taxon>Metazoa</taxon>
        <taxon>Ecdysozoa</taxon>
        <taxon>Arthropoda</taxon>
        <taxon>Crustacea</taxon>
        <taxon>Multicrustacea</taxon>
        <taxon>Malacostraca</taxon>
        <taxon>Eumalacostraca</taxon>
        <taxon>Eucarida</taxon>
        <taxon>Decapoda</taxon>
        <taxon>Pleocyemata</taxon>
        <taxon>Astacidea</taxon>
        <taxon>Nephropoidea</taxon>
        <taxon>Nephropidae</taxon>
        <taxon>Homarus</taxon>
    </lineage>
</organism>
<keyword evidence="4 6" id="KW-0472">Membrane</keyword>
<reference evidence="8" key="1">
    <citation type="journal article" date="2021" name="Sci. Adv.">
        <title>The American lobster genome reveals insights on longevity, neural, and immune adaptations.</title>
        <authorList>
            <person name="Polinski J.M."/>
            <person name="Zimin A.V."/>
            <person name="Clark K.F."/>
            <person name="Kohn A.B."/>
            <person name="Sadowski N."/>
            <person name="Timp W."/>
            <person name="Ptitsyn A."/>
            <person name="Khanna P."/>
            <person name="Romanova D.Y."/>
            <person name="Williams P."/>
            <person name="Greenwood S.J."/>
            <person name="Moroz L.L."/>
            <person name="Walt D.R."/>
            <person name="Bodnar A.G."/>
        </authorList>
    </citation>
    <scope>NUCLEOTIDE SEQUENCE</scope>
    <source>
        <strain evidence="8">GMGI-L3</strain>
    </source>
</reference>